<gene>
    <name evidence="1" type="ORF">Zm00014a_003140</name>
</gene>
<reference evidence="1" key="1">
    <citation type="journal article" date="2018" name="Nat. Genet.">
        <title>Extensive intraspecific gene order and gene structural variations between Mo17 and other maize genomes.</title>
        <authorList>
            <person name="Sun S."/>
            <person name="Zhou Y."/>
            <person name="Chen J."/>
            <person name="Shi J."/>
            <person name="Zhao H."/>
            <person name="Zhao H."/>
            <person name="Song W."/>
            <person name="Zhang M."/>
            <person name="Cui Y."/>
            <person name="Dong X."/>
            <person name="Liu H."/>
            <person name="Ma X."/>
            <person name="Jiao Y."/>
            <person name="Wang B."/>
            <person name="Wei X."/>
            <person name="Stein J.C."/>
            <person name="Glaubitz J.C."/>
            <person name="Lu F."/>
            <person name="Yu G."/>
            <person name="Liang C."/>
            <person name="Fengler K."/>
            <person name="Li B."/>
            <person name="Rafalski A."/>
            <person name="Schnable P.S."/>
            <person name="Ware D.H."/>
            <person name="Buckler E.S."/>
            <person name="Lai J."/>
        </authorList>
    </citation>
    <scope>NUCLEOTIDE SEQUENCE [LARGE SCALE GENOMIC DNA]</scope>
    <source>
        <tissue evidence="1">Seedling</tissue>
    </source>
</reference>
<sequence length="113" mass="12977">MKVPNHDELAGIDNAKQSLCMIKSLLTEKQNEEEIEQRRELKDAIEIKLREEAMISRVLKEKLVSKELGIEQLQSDLAASVRFQVVLQNEIQRFQNELRCLTKVQALGSSGER</sequence>
<proteinExistence type="predicted"/>
<dbReference type="AlphaFoldDB" id="A0A317YB51"/>
<protein>
    <submittedName>
        <fullName evidence="1">Uncharacterized protein</fullName>
    </submittedName>
</protein>
<dbReference type="EMBL" id="NCVQ01000001">
    <property type="protein sequence ID" value="PWZ55897.1"/>
    <property type="molecule type" value="Genomic_DNA"/>
</dbReference>
<accession>A0A317YB51</accession>
<dbReference type="PANTHER" id="PTHR47491">
    <property type="entry name" value="CAP-GLY DOMAIN LINKER"/>
    <property type="match status" value="1"/>
</dbReference>
<organism evidence="1">
    <name type="scientific">Zea mays</name>
    <name type="common">Maize</name>
    <dbReference type="NCBI Taxonomy" id="4577"/>
    <lineage>
        <taxon>Eukaryota</taxon>
        <taxon>Viridiplantae</taxon>
        <taxon>Streptophyta</taxon>
        <taxon>Embryophyta</taxon>
        <taxon>Tracheophyta</taxon>
        <taxon>Spermatophyta</taxon>
        <taxon>Magnoliopsida</taxon>
        <taxon>Liliopsida</taxon>
        <taxon>Poales</taxon>
        <taxon>Poaceae</taxon>
        <taxon>PACMAD clade</taxon>
        <taxon>Panicoideae</taxon>
        <taxon>Andropogonodae</taxon>
        <taxon>Andropogoneae</taxon>
        <taxon>Tripsacinae</taxon>
        <taxon>Zea</taxon>
    </lineage>
</organism>
<name>A0A317YB51_MAIZE</name>
<dbReference type="ExpressionAtlas" id="A0A317YB51">
    <property type="expression patterns" value="baseline and differential"/>
</dbReference>
<comment type="caution">
    <text evidence="1">The sequence shown here is derived from an EMBL/GenBank/DDBJ whole genome shotgun (WGS) entry which is preliminary data.</text>
</comment>
<dbReference type="PANTHER" id="PTHR47491:SF5">
    <property type="entry name" value="CAP-GLY DOMAIN LINKER"/>
    <property type="match status" value="1"/>
</dbReference>
<evidence type="ECO:0000313" key="1">
    <source>
        <dbReference type="EMBL" id="PWZ55897.1"/>
    </source>
</evidence>
<dbReference type="Proteomes" id="UP000251960">
    <property type="component" value="Chromosome 1"/>
</dbReference>